<name>A0A225WT97_9STRA</name>
<dbReference type="PANTHER" id="PTHR33064">
    <property type="entry name" value="POL PROTEIN"/>
    <property type="match status" value="1"/>
</dbReference>
<keyword evidence="2" id="KW-0548">Nucleotidyltransferase</keyword>
<dbReference type="GO" id="GO:0003964">
    <property type="term" value="F:RNA-directed DNA polymerase activity"/>
    <property type="evidence" value="ECO:0007669"/>
    <property type="project" value="UniProtKB-KW"/>
</dbReference>
<keyword evidence="2" id="KW-0695">RNA-directed DNA polymerase</keyword>
<accession>A0A225WT97</accession>
<keyword evidence="3" id="KW-1185">Reference proteome</keyword>
<dbReference type="InterPro" id="IPR041577">
    <property type="entry name" value="RT_RNaseH_2"/>
</dbReference>
<dbReference type="InterPro" id="IPR051320">
    <property type="entry name" value="Viral_Replic_Matur_Polypro"/>
</dbReference>
<dbReference type="SUPFAM" id="SSF56672">
    <property type="entry name" value="DNA/RNA polymerases"/>
    <property type="match status" value="1"/>
</dbReference>
<proteinExistence type="predicted"/>
<sequence length="290" mass="32170">MDPGSQEDQVINHQNTLDLEPQGFAGVTPRWIHASRSFNVLKAKIVRTPILRDFDPDQSVTVVVYVSDWSISGSLVQEYDYPVMFASSTLKSNELNYGIAEKAVLALLRILDLNTMPWLDVRSIRWDDLLLPWTIEITKCVMGEDEILGALAVSITPRAQVVKEFFSISRTTELRRMIQAPISNLGRDEYLYTVSVDGSTRVKKGVAPTARSCGMESVKGNEAEFHGLVFMFGSVGRFGSTTSSDPGGFEPGEIDCKAPGLTLLRLMALDCYERGRITSCGMLNKIMCMI</sequence>
<organism evidence="2 3">
    <name type="scientific">Phytophthora megakarya</name>
    <dbReference type="NCBI Taxonomy" id="4795"/>
    <lineage>
        <taxon>Eukaryota</taxon>
        <taxon>Sar</taxon>
        <taxon>Stramenopiles</taxon>
        <taxon>Oomycota</taxon>
        <taxon>Peronosporomycetes</taxon>
        <taxon>Peronosporales</taxon>
        <taxon>Peronosporaceae</taxon>
        <taxon>Phytophthora</taxon>
    </lineage>
</organism>
<evidence type="ECO:0000313" key="2">
    <source>
        <dbReference type="EMBL" id="OWZ20866.1"/>
    </source>
</evidence>
<dbReference type="Pfam" id="PF17919">
    <property type="entry name" value="RT_RNaseH_2"/>
    <property type="match status" value="1"/>
</dbReference>
<dbReference type="PANTHER" id="PTHR33064:SF37">
    <property type="entry name" value="RIBONUCLEASE H"/>
    <property type="match status" value="1"/>
</dbReference>
<gene>
    <name evidence="2" type="ORF">PHMEG_0004665</name>
</gene>
<evidence type="ECO:0000259" key="1">
    <source>
        <dbReference type="Pfam" id="PF17919"/>
    </source>
</evidence>
<comment type="caution">
    <text evidence="2">The sequence shown here is derived from an EMBL/GenBank/DDBJ whole genome shotgun (WGS) entry which is preliminary data.</text>
</comment>
<evidence type="ECO:0000313" key="3">
    <source>
        <dbReference type="Proteomes" id="UP000198211"/>
    </source>
</evidence>
<dbReference type="Proteomes" id="UP000198211">
    <property type="component" value="Unassembled WGS sequence"/>
</dbReference>
<keyword evidence="2" id="KW-0808">Transferase</keyword>
<dbReference type="EMBL" id="NBNE01000281">
    <property type="protein sequence ID" value="OWZ20866.1"/>
    <property type="molecule type" value="Genomic_DNA"/>
</dbReference>
<protein>
    <submittedName>
        <fullName evidence="2">Reverse transcriptase</fullName>
    </submittedName>
</protein>
<reference evidence="3" key="1">
    <citation type="submission" date="2017-03" db="EMBL/GenBank/DDBJ databases">
        <title>Phytopthora megakarya and P. palmivora, two closely related causual agents of cacao black pod achieved similar genome size and gene model numbers by different mechanisms.</title>
        <authorList>
            <person name="Ali S."/>
            <person name="Shao J."/>
            <person name="Larry D.J."/>
            <person name="Kronmiller B."/>
            <person name="Shen D."/>
            <person name="Strem M.D."/>
            <person name="Melnick R.L."/>
            <person name="Guiltinan M.J."/>
            <person name="Tyler B.M."/>
            <person name="Meinhardt L.W."/>
            <person name="Bailey B.A."/>
        </authorList>
    </citation>
    <scope>NUCLEOTIDE SEQUENCE [LARGE SCALE GENOMIC DNA]</scope>
    <source>
        <strain evidence="3">zdho120</strain>
    </source>
</reference>
<dbReference type="AlphaFoldDB" id="A0A225WT97"/>
<dbReference type="InterPro" id="IPR043502">
    <property type="entry name" value="DNA/RNA_pol_sf"/>
</dbReference>
<feature type="domain" description="Reverse transcriptase/retrotransposon-derived protein RNase H-like" evidence="1">
    <location>
        <begin position="35"/>
        <end position="111"/>
    </location>
</feature>